<reference evidence="2" key="1">
    <citation type="submission" date="2022-03" db="EMBL/GenBank/DDBJ databases">
        <title>Identification of a novel bacterium isolated from mangrove sediments.</title>
        <authorList>
            <person name="Pan X."/>
        </authorList>
    </citation>
    <scope>NUCLEOTIDE SEQUENCE</scope>
    <source>
        <strain evidence="2">B2637</strain>
    </source>
</reference>
<evidence type="ECO:0000313" key="2">
    <source>
        <dbReference type="EMBL" id="MCJ1962600.1"/>
    </source>
</evidence>
<feature type="transmembrane region" description="Helical" evidence="1">
    <location>
        <begin position="31"/>
        <end position="53"/>
    </location>
</feature>
<accession>A0ABT0AHF5</accession>
<keyword evidence="1" id="KW-0472">Membrane</keyword>
<evidence type="ECO:0000256" key="1">
    <source>
        <dbReference type="SAM" id="Phobius"/>
    </source>
</evidence>
<keyword evidence="1" id="KW-0812">Transmembrane</keyword>
<keyword evidence="3" id="KW-1185">Reference proteome</keyword>
<dbReference type="EMBL" id="JALHAT010000046">
    <property type="protein sequence ID" value="MCJ1962600.1"/>
    <property type="molecule type" value="Genomic_DNA"/>
</dbReference>
<dbReference type="RefSeq" id="WP_243802661.1">
    <property type="nucleotide sequence ID" value="NZ_JALHAT010000046.1"/>
</dbReference>
<dbReference type="Proteomes" id="UP001162802">
    <property type="component" value="Unassembled WGS sequence"/>
</dbReference>
<name>A0ABT0AHF5_9SPHN</name>
<proteinExistence type="predicted"/>
<comment type="caution">
    <text evidence="2">The sequence shown here is derived from an EMBL/GenBank/DDBJ whole genome shotgun (WGS) entry which is preliminary data.</text>
</comment>
<organism evidence="2 3">
    <name type="scientific">Novosphingobium mangrovi</name>
    <name type="common">ex Hu et al. 2023</name>
    <dbReference type="NCBI Taxonomy" id="2930094"/>
    <lineage>
        <taxon>Bacteria</taxon>
        <taxon>Pseudomonadati</taxon>
        <taxon>Pseudomonadota</taxon>
        <taxon>Alphaproteobacteria</taxon>
        <taxon>Sphingomonadales</taxon>
        <taxon>Sphingomonadaceae</taxon>
        <taxon>Novosphingobium</taxon>
    </lineage>
</organism>
<gene>
    <name evidence="2" type="ORF">MTR65_18055</name>
</gene>
<protein>
    <submittedName>
        <fullName evidence="2">Uncharacterized protein</fullName>
    </submittedName>
</protein>
<sequence length="54" mass="5731">MATAFSDIEISAPTINAKALTPDARPRMRGIFPGLLVAAPISLVMWAGIFALVF</sequence>
<keyword evidence="1" id="KW-1133">Transmembrane helix</keyword>
<evidence type="ECO:0000313" key="3">
    <source>
        <dbReference type="Proteomes" id="UP001162802"/>
    </source>
</evidence>